<name>A0A9P4NCU5_9PLEO</name>
<feature type="compositionally biased region" description="Basic and acidic residues" evidence="1">
    <location>
        <begin position="52"/>
        <end position="68"/>
    </location>
</feature>
<sequence>MSRGPLPPPSSSSSLERATSASIILASFPSPLIFSDVPPKSSEILSSSNIFRESKQITRVPSPHDAEAPRTSPFPDFDTTGLPPNTLVTDENPDQSSKPILAPDVLSSTPPKEADKATAPNPQVQNLTTAFQEELSPPPILNSAIGLEGSWLMSRS</sequence>
<proteinExistence type="predicted"/>
<accession>A0A9P4NCU5</accession>
<organism evidence="2 3">
    <name type="scientific">Lojkania enalia</name>
    <dbReference type="NCBI Taxonomy" id="147567"/>
    <lineage>
        <taxon>Eukaryota</taxon>
        <taxon>Fungi</taxon>
        <taxon>Dikarya</taxon>
        <taxon>Ascomycota</taxon>
        <taxon>Pezizomycotina</taxon>
        <taxon>Dothideomycetes</taxon>
        <taxon>Pleosporomycetidae</taxon>
        <taxon>Pleosporales</taxon>
        <taxon>Pleosporales incertae sedis</taxon>
        <taxon>Lojkania</taxon>
    </lineage>
</organism>
<protein>
    <submittedName>
        <fullName evidence="2">Uncharacterized protein</fullName>
    </submittedName>
</protein>
<dbReference type="EMBL" id="ML986578">
    <property type="protein sequence ID" value="KAF2270927.1"/>
    <property type="molecule type" value="Genomic_DNA"/>
</dbReference>
<dbReference type="AlphaFoldDB" id="A0A9P4NCU5"/>
<evidence type="ECO:0000256" key="1">
    <source>
        <dbReference type="SAM" id="MobiDB-lite"/>
    </source>
</evidence>
<comment type="caution">
    <text evidence="2">The sequence shown here is derived from an EMBL/GenBank/DDBJ whole genome shotgun (WGS) entry which is preliminary data.</text>
</comment>
<gene>
    <name evidence="2" type="ORF">CC78DRAFT_573291</name>
</gene>
<feature type="compositionally biased region" description="Polar residues" evidence="1">
    <location>
        <begin position="82"/>
        <end position="98"/>
    </location>
</feature>
<feature type="region of interest" description="Disordered" evidence="1">
    <location>
        <begin position="47"/>
        <end position="124"/>
    </location>
</feature>
<evidence type="ECO:0000313" key="2">
    <source>
        <dbReference type="EMBL" id="KAF2270927.1"/>
    </source>
</evidence>
<reference evidence="3" key="1">
    <citation type="journal article" date="2020" name="Stud. Mycol.">
        <title>101 Dothideomycetes genomes: A test case for predicting lifestyles and emergence of pathogens.</title>
        <authorList>
            <person name="Haridas S."/>
            <person name="Albert R."/>
            <person name="Binder M."/>
            <person name="Bloem J."/>
            <person name="LaButti K."/>
            <person name="Salamov A."/>
            <person name="Andreopoulos B."/>
            <person name="Baker S."/>
            <person name="Barry K."/>
            <person name="Bills G."/>
            <person name="Bluhm B."/>
            <person name="Cannon C."/>
            <person name="Castanera R."/>
            <person name="Culley D."/>
            <person name="Daum C."/>
            <person name="Ezra D."/>
            <person name="Gonzalez J."/>
            <person name="Henrissat B."/>
            <person name="Kuo A."/>
            <person name="Liang C."/>
            <person name="Lipzen A."/>
            <person name="Lutzoni F."/>
            <person name="Magnuson J."/>
            <person name="Mondo S."/>
            <person name="Nolan M."/>
            <person name="Ohm R."/>
            <person name="Pangilinan J."/>
            <person name="Park H.-J."/>
            <person name="Ramirez L."/>
            <person name="Alfaro M."/>
            <person name="Sun H."/>
            <person name="Tritt A."/>
            <person name="Yoshinaga Y."/>
            <person name="Zwiers L.-H."/>
            <person name="Turgeon B."/>
            <person name="Goodwin S."/>
            <person name="Spatafora J."/>
            <person name="Crous P."/>
            <person name="Grigoriev I."/>
        </authorList>
    </citation>
    <scope>NUCLEOTIDE SEQUENCE [LARGE SCALE GENOMIC DNA]</scope>
    <source>
        <strain evidence="3">CBS 304.66</strain>
    </source>
</reference>
<dbReference type="Proteomes" id="UP000800093">
    <property type="component" value="Unassembled WGS sequence"/>
</dbReference>
<evidence type="ECO:0000313" key="3">
    <source>
        <dbReference type="Proteomes" id="UP000800093"/>
    </source>
</evidence>
<keyword evidence="3" id="KW-1185">Reference proteome</keyword>